<keyword evidence="3" id="KW-1185">Reference proteome</keyword>
<dbReference type="EMBL" id="JBHTKN010000005">
    <property type="protein sequence ID" value="MFD1042410.1"/>
    <property type="molecule type" value="Genomic_DNA"/>
</dbReference>
<name>A0ABW3LWR2_9GAMM</name>
<evidence type="ECO:0000313" key="2">
    <source>
        <dbReference type="EMBL" id="MFD1042410.1"/>
    </source>
</evidence>
<dbReference type="Proteomes" id="UP001597033">
    <property type="component" value="Unassembled WGS sequence"/>
</dbReference>
<evidence type="ECO:0000256" key="1">
    <source>
        <dbReference type="SAM" id="MobiDB-lite"/>
    </source>
</evidence>
<feature type="region of interest" description="Disordered" evidence="1">
    <location>
        <begin position="33"/>
        <end position="57"/>
    </location>
</feature>
<reference evidence="3" key="1">
    <citation type="journal article" date="2019" name="Int. J. Syst. Evol. Microbiol.">
        <title>The Global Catalogue of Microorganisms (GCM) 10K type strain sequencing project: providing services to taxonomists for standard genome sequencing and annotation.</title>
        <authorList>
            <consortium name="The Broad Institute Genomics Platform"/>
            <consortium name="The Broad Institute Genome Sequencing Center for Infectious Disease"/>
            <person name="Wu L."/>
            <person name="Ma J."/>
        </authorList>
    </citation>
    <scope>NUCLEOTIDE SEQUENCE [LARGE SCALE GENOMIC DNA]</scope>
    <source>
        <strain evidence="3">CCUG 55854</strain>
    </source>
</reference>
<proteinExistence type="predicted"/>
<feature type="compositionally biased region" description="Basic and acidic residues" evidence="1">
    <location>
        <begin position="35"/>
        <end position="46"/>
    </location>
</feature>
<comment type="caution">
    <text evidence="2">The sequence shown here is derived from an EMBL/GenBank/DDBJ whole genome shotgun (WGS) entry which is preliminary data.</text>
</comment>
<accession>A0ABW3LWR2</accession>
<dbReference type="RefSeq" id="WP_162375966.1">
    <property type="nucleotide sequence ID" value="NZ_JBHTKN010000005.1"/>
</dbReference>
<organism evidence="2 3">
    <name type="scientific">Pseudoxanthomonas kaohsiungensis</name>
    <dbReference type="NCBI Taxonomy" id="283923"/>
    <lineage>
        <taxon>Bacteria</taxon>
        <taxon>Pseudomonadati</taxon>
        <taxon>Pseudomonadota</taxon>
        <taxon>Gammaproteobacteria</taxon>
        <taxon>Lysobacterales</taxon>
        <taxon>Lysobacteraceae</taxon>
        <taxon>Pseudoxanthomonas</taxon>
    </lineage>
</organism>
<protein>
    <submittedName>
        <fullName evidence="2">Uncharacterized protein</fullName>
    </submittedName>
</protein>
<gene>
    <name evidence="2" type="ORF">ACFQ2N_08610</name>
</gene>
<sequence length="76" mass="8381">MGSGNRKQVWHQLAVMYQGLLFLGGHVVDPGLATGEDRRARSRDAAGEAAAHRHARAQVRLDARRMRAGTTLSLFR</sequence>
<evidence type="ECO:0000313" key="3">
    <source>
        <dbReference type="Proteomes" id="UP001597033"/>
    </source>
</evidence>